<evidence type="ECO:0000256" key="2">
    <source>
        <dbReference type="SAM" id="Phobius"/>
    </source>
</evidence>
<keyword evidence="2" id="KW-1133">Transmembrane helix</keyword>
<proteinExistence type="predicted"/>
<name>A0AAW1UMD5_9CUCU</name>
<keyword evidence="2" id="KW-0472">Membrane</keyword>
<feature type="region of interest" description="Disordered" evidence="1">
    <location>
        <begin position="120"/>
        <end position="159"/>
    </location>
</feature>
<organism evidence="3 4">
    <name type="scientific">Henosepilachna vigintioctopunctata</name>
    <dbReference type="NCBI Taxonomy" id="420089"/>
    <lineage>
        <taxon>Eukaryota</taxon>
        <taxon>Metazoa</taxon>
        <taxon>Ecdysozoa</taxon>
        <taxon>Arthropoda</taxon>
        <taxon>Hexapoda</taxon>
        <taxon>Insecta</taxon>
        <taxon>Pterygota</taxon>
        <taxon>Neoptera</taxon>
        <taxon>Endopterygota</taxon>
        <taxon>Coleoptera</taxon>
        <taxon>Polyphaga</taxon>
        <taxon>Cucujiformia</taxon>
        <taxon>Coccinelloidea</taxon>
        <taxon>Coccinellidae</taxon>
        <taxon>Epilachninae</taxon>
        <taxon>Epilachnini</taxon>
        <taxon>Henosepilachna</taxon>
    </lineage>
</organism>
<feature type="transmembrane region" description="Helical" evidence="2">
    <location>
        <begin position="61"/>
        <end position="83"/>
    </location>
</feature>
<protein>
    <submittedName>
        <fullName evidence="3">Uncharacterized protein</fullName>
    </submittedName>
</protein>
<evidence type="ECO:0000313" key="3">
    <source>
        <dbReference type="EMBL" id="KAK9884771.1"/>
    </source>
</evidence>
<accession>A0AAW1UMD5</accession>
<keyword evidence="4" id="KW-1185">Reference proteome</keyword>
<evidence type="ECO:0000313" key="4">
    <source>
        <dbReference type="Proteomes" id="UP001431783"/>
    </source>
</evidence>
<feature type="compositionally biased region" description="Low complexity" evidence="1">
    <location>
        <begin position="120"/>
        <end position="136"/>
    </location>
</feature>
<comment type="caution">
    <text evidence="3">The sequence shown here is derived from an EMBL/GenBank/DDBJ whole genome shotgun (WGS) entry which is preliminary data.</text>
</comment>
<gene>
    <name evidence="3" type="ORF">WA026_009000</name>
</gene>
<dbReference type="AlphaFoldDB" id="A0AAW1UMD5"/>
<dbReference type="Proteomes" id="UP001431783">
    <property type="component" value="Unassembled WGS sequence"/>
</dbReference>
<evidence type="ECO:0000256" key="1">
    <source>
        <dbReference type="SAM" id="MobiDB-lite"/>
    </source>
</evidence>
<reference evidence="3 4" key="1">
    <citation type="submission" date="2023-03" db="EMBL/GenBank/DDBJ databases">
        <title>Genome insight into feeding habits of ladybird beetles.</title>
        <authorList>
            <person name="Li H.-S."/>
            <person name="Huang Y.-H."/>
            <person name="Pang H."/>
        </authorList>
    </citation>
    <scope>NUCLEOTIDE SEQUENCE [LARGE SCALE GENOMIC DNA]</scope>
    <source>
        <strain evidence="3">SYSU_2023b</strain>
        <tissue evidence="3">Whole body</tissue>
    </source>
</reference>
<sequence>MYEVSNDEDSVEEENSSAVPYSCCNKTAAMSCGHYDLRTYGTCSIYTAGCGKSLKSIAVHYIWILLVLYVISIALQLLLWATYSACRPEKVSSKEDYIMEETTEDVIAQYAMVDGWRGTSNCSKSSDNSGASSDVSSDGDEITSSHKQNKKRMSKNRTR</sequence>
<dbReference type="EMBL" id="JARQZJ010000094">
    <property type="protein sequence ID" value="KAK9884771.1"/>
    <property type="molecule type" value="Genomic_DNA"/>
</dbReference>
<feature type="compositionally biased region" description="Basic residues" evidence="1">
    <location>
        <begin position="147"/>
        <end position="159"/>
    </location>
</feature>
<keyword evidence="2" id="KW-0812">Transmembrane</keyword>